<sequence>MLTRRDVPATAVWKWPPFPVPPGRQLRPMAEVDSDGPMTSDGQTAPQPDAFADLRARGAERFDPVGLRLLEAMSRRTQGRSEASQRLLTRRLATRIDAYRERLEHARQQAITRIAAEAELATTTRAQLNALLDTGDFAAVHRNLDALHRRAPVRTLADLLAHIGQAVPVRTPYASDNVAHEDTARTELKAVRYFRRTWSRLDTDRQLTRAMAQAPDNAGPLNAHHLVLQALTQLQQLSPAYVERFLSYADTLLWLDQLDLHATQKPATRGKRKPARRKPA</sequence>
<dbReference type="OrthoDB" id="6025757at2"/>
<dbReference type="Proteomes" id="UP000248259">
    <property type="component" value="Unassembled WGS sequence"/>
</dbReference>
<keyword evidence="3" id="KW-1185">Reference proteome</keyword>
<dbReference type="Pfam" id="PF11445">
    <property type="entry name" value="DUF2894"/>
    <property type="match status" value="1"/>
</dbReference>
<gene>
    <name evidence="2" type="ORF">DNK49_19970</name>
</gene>
<evidence type="ECO:0000313" key="3">
    <source>
        <dbReference type="Proteomes" id="UP000248259"/>
    </source>
</evidence>
<protein>
    <submittedName>
        <fullName evidence="2">DUF2894 domain-containing protein</fullName>
    </submittedName>
</protein>
<evidence type="ECO:0000256" key="1">
    <source>
        <dbReference type="SAM" id="MobiDB-lite"/>
    </source>
</evidence>
<comment type="caution">
    <text evidence="2">The sequence shown here is derived from an EMBL/GenBank/DDBJ whole genome shotgun (WGS) entry which is preliminary data.</text>
</comment>
<dbReference type="EMBL" id="QKOE01000022">
    <property type="protein sequence ID" value="PZA14763.1"/>
    <property type="molecule type" value="Genomic_DNA"/>
</dbReference>
<evidence type="ECO:0000313" key="2">
    <source>
        <dbReference type="EMBL" id="PZA14763.1"/>
    </source>
</evidence>
<dbReference type="AlphaFoldDB" id="A0A323URZ4"/>
<name>A0A323URZ4_9RHOO</name>
<organism evidence="2 3">
    <name type="scientific">Parazoarcus communis SWub3 = DSM 12120</name>
    <dbReference type="NCBI Taxonomy" id="1121029"/>
    <lineage>
        <taxon>Bacteria</taxon>
        <taxon>Pseudomonadati</taxon>
        <taxon>Pseudomonadota</taxon>
        <taxon>Betaproteobacteria</taxon>
        <taxon>Rhodocyclales</taxon>
        <taxon>Zoogloeaceae</taxon>
        <taxon>Parazoarcus</taxon>
    </lineage>
</organism>
<reference evidence="2 3" key="1">
    <citation type="submission" date="2018-06" db="EMBL/GenBank/DDBJ databases">
        <title>Azoarcus communis strain SWub3 genome.</title>
        <authorList>
            <person name="Zorraquino Salvo V."/>
            <person name="Toubiana D."/>
            <person name="Blumwald E."/>
        </authorList>
    </citation>
    <scope>NUCLEOTIDE SEQUENCE [LARGE SCALE GENOMIC DNA]</scope>
    <source>
        <strain evidence="2 3">SWub3</strain>
    </source>
</reference>
<accession>A0A323URZ4</accession>
<feature type="region of interest" description="Disordered" evidence="1">
    <location>
        <begin position="23"/>
        <end position="48"/>
    </location>
</feature>
<proteinExistence type="predicted"/>
<dbReference type="InterPro" id="IPR021549">
    <property type="entry name" value="DUF2894"/>
</dbReference>